<dbReference type="Proteomes" id="UP001295444">
    <property type="component" value="Chromosome 13"/>
</dbReference>
<protein>
    <submittedName>
        <fullName evidence="2">Uncharacterized protein</fullName>
    </submittedName>
</protein>
<sequence length="179" mass="20274">MPLRQTERRAVVHEMADAPAPVKQGPVPHQVDLEAAFNHFWTTLTDRMKRAPPAKLPRVREQTRGGTRSKRSPKCKPPSGSAKCNTLFLPGSRATWEIPPMHQPHKQRRPTHRHLPQHSIAPCKFLNGWNLDSGRLQVHGNMMWEQAWCMGNASLLKRSMAHDCGQYTCGRWAHSQGIG</sequence>
<accession>A0AAD1WV23</accession>
<evidence type="ECO:0000256" key="1">
    <source>
        <dbReference type="SAM" id="MobiDB-lite"/>
    </source>
</evidence>
<organism evidence="2 3">
    <name type="scientific">Pelobates cultripes</name>
    <name type="common">Western spadefoot toad</name>
    <dbReference type="NCBI Taxonomy" id="61616"/>
    <lineage>
        <taxon>Eukaryota</taxon>
        <taxon>Metazoa</taxon>
        <taxon>Chordata</taxon>
        <taxon>Craniata</taxon>
        <taxon>Vertebrata</taxon>
        <taxon>Euteleostomi</taxon>
        <taxon>Amphibia</taxon>
        <taxon>Batrachia</taxon>
        <taxon>Anura</taxon>
        <taxon>Pelobatoidea</taxon>
        <taxon>Pelobatidae</taxon>
        <taxon>Pelobates</taxon>
    </lineage>
</organism>
<dbReference type="EMBL" id="OW240924">
    <property type="protein sequence ID" value="CAH2327675.1"/>
    <property type="molecule type" value="Genomic_DNA"/>
</dbReference>
<name>A0AAD1WV23_PELCU</name>
<reference evidence="2" key="1">
    <citation type="submission" date="2022-03" db="EMBL/GenBank/DDBJ databases">
        <authorList>
            <person name="Alioto T."/>
            <person name="Alioto T."/>
            <person name="Gomez Garrido J."/>
        </authorList>
    </citation>
    <scope>NUCLEOTIDE SEQUENCE</scope>
</reference>
<feature type="region of interest" description="Disordered" evidence="1">
    <location>
        <begin position="48"/>
        <end position="83"/>
    </location>
</feature>
<evidence type="ECO:0000313" key="3">
    <source>
        <dbReference type="Proteomes" id="UP001295444"/>
    </source>
</evidence>
<dbReference type="AlphaFoldDB" id="A0AAD1WV23"/>
<gene>
    <name evidence="2" type="ORF">PECUL_23A003627</name>
</gene>
<keyword evidence="3" id="KW-1185">Reference proteome</keyword>
<proteinExistence type="predicted"/>
<evidence type="ECO:0000313" key="2">
    <source>
        <dbReference type="EMBL" id="CAH2327675.1"/>
    </source>
</evidence>